<comment type="similarity">
    <text evidence="10">Belongs to the insect chemoreceptor superfamily. Heteromeric odorant receptor channel (TC 1.A.69) family.</text>
</comment>
<protein>
    <recommendedName>
        <fullName evidence="10">Odorant receptor</fullName>
    </recommendedName>
</protein>
<evidence type="ECO:0000313" key="11">
    <source>
        <dbReference type="Proteomes" id="UP000515162"/>
    </source>
</evidence>
<feature type="transmembrane region" description="Helical" evidence="10">
    <location>
        <begin position="66"/>
        <end position="87"/>
    </location>
</feature>
<reference evidence="12" key="1">
    <citation type="submission" date="2025-08" db="UniProtKB">
        <authorList>
            <consortium name="RefSeq"/>
        </authorList>
    </citation>
    <scope>IDENTIFICATION</scope>
    <source>
        <strain evidence="12">Mau12</strain>
        <tissue evidence="12">Whole Body</tissue>
    </source>
</reference>
<feature type="transmembrane region" description="Helical" evidence="10">
    <location>
        <begin position="288"/>
        <end position="311"/>
    </location>
</feature>
<feature type="transmembrane region" description="Helical" evidence="10">
    <location>
        <begin position="181"/>
        <end position="213"/>
    </location>
</feature>
<proteinExistence type="inferred from homology"/>
<evidence type="ECO:0000256" key="1">
    <source>
        <dbReference type="ARBA" id="ARBA00004651"/>
    </source>
</evidence>
<dbReference type="GO" id="GO:0004984">
    <property type="term" value="F:olfactory receptor activity"/>
    <property type="evidence" value="ECO:0007669"/>
    <property type="project" value="InterPro"/>
</dbReference>
<dbReference type="Pfam" id="PF02949">
    <property type="entry name" value="7tm_6"/>
    <property type="match status" value="1"/>
</dbReference>
<evidence type="ECO:0000256" key="4">
    <source>
        <dbReference type="ARBA" id="ARBA00022692"/>
    </source>
</evidence>
<dbReference type="GO" id="GO:0005549">
    <property type="term" value="F:odorant binding"/>
    <property type="evidence" value="ECO:0007669"/>
    <property type="project" value="InterPro"/>
</dbReference>
<dbReference type="AlphaFoldDB" id="A0A6P8K1Z5"/>
<evidence type="ECO:0000256" key="7">
    <source>
        <dbReference type="ARBA" id="ARBA00023136"/>
    </source>
</evidence>
<evidence type="ECO:0000256" key="5">
    <source>
        <dbReference type="ARBA" id="ARBA00022725"/>
    </source>
</evidence>
<dbReference type="PANTHER" id="PTHR21137">
    <property type="entry name" value="ODORANT RECEPTOR"/>
    <property type="match status" value="1"/>
</dbReference>
<dbReference type="GO" id="GO:0005886">
    <property type="term" value="C:plasma membrane"/>
    <property type="evidence" value="ECO:0007669"/>
    <property type="project" value="UniProtKB-SubCell"/>
</dbReference>
<dbReference type="RefSeq" id="XP_033162688.1">
    <property type="nucleotide sequence ID" value="XM_033306797.1"/>
</dbReference>
<keyword evidence="5 10" id="KW-0552">Olfaction</keyword>
<organism evidence="11 12">
    <name type="scientific">Drosophila mauritiana</name>
    <name type="common">Fruit fly</name>
    <dbReference type="NCBI Taxonomy" id="7226"/>
    <lineage>
        <taxon>Eukaryota</taxon>
        <taxon>Metazoa</taxon>
        <taxon>Ecdysozoa</taxon>
        <taxon>Arthropoda</taxon>
        <taxon>Hexapoda</taxon>
        <taxon>Insecta</taxon>
        <taxon>Pterygota</taxon>
        <taxon>Neoptera</taxon>
        <taxon>Endopterygota</taxon>
        <taxon>Diptera</taxon>
        <taxon>Brachycera</taxon>
        <taxon>Muscomorpha</taxon>
        <taxon>Ephydroidea</taxon>
        <taxon>Drosophilidae</taxon>
        <taxon>Drosophila</taxon>
        <taxon>Sophophora</taxon>
    </lineage>
</organism>
<keyword evidence="7 10" id="KW-0472">Membrane</keyword>
<keyword evidence="8 10" id="KW-0675">Receptor</keyword>
<keyword evidence="3 10" id="KW-0716">Sensory transduction</keyword>
<evidence type="ECO:0000313" key="12">
    <source>
        <dbReference type="RefSeq" id="XP_033162688.1"/>
    </source>
</evidence>
<keyword evidence="6 10" id="KW-1133">Transmembrane helix</keyword>
<accession>A0A6P8K1Z5</accession>
<keyword evidence="9 10" id="KW-0807">Transducer</keyword>
<evidence type="ECO:0000256" key="10">
    <source>
        <dbReference type="RuleBase" id="RU351113"/>
    </source>
</evidence>
<keyword evidence="11" id="KW-1185">Reference proteome</keyword>
<feature type="transmembrane region" description="Helical" evidence="10">
    <location>
        <begin position="258"/>
        <end position="276"/>
    </location>
</feature>
<gene>
    <name evidence="12" type="primary">LOC117142665</name>
</gene>
<feature type="transmembrane region" description="Helical" evidence="10">
    <location>
        <begin position="31"/>
        <end position="54"/>
    </location>
</feature>
<name>A0A6P8K1Z5_DROMA</name>
<keyword evidence="2" id="KW-1003">Cell membrane</keyword>
<dbReference type="GO" id="GO:0007165">
    <property type="term" value="P:signal transduction"/>
    <property type="evidence" value="ECO:0007669"/>
    <property type="project" value="UniProtKB-KW"/>
</dbReference>
<dbReference type="InterPro" id="IPR004117">
    <property type="entry name" value="7tm6_olfct_rcpt"/>
</dbReference>
<feature type="transmembrane region" description="Helical" evidence="10">
    <location>
        <begin position="127"/>
        <end position="151"/>
    </location>
</feature>
<sequence>MLTDKFLRLQTAFFRLLGLELLHEQDVGHRYPWRSICCILSVASFMPLTIAFGLQNVQNVEQLTDSLCSVLVDLLALCKIGIFLWLYKDFKFLIGQFYCVLQRETHCAIAEMIVTRESRRDQFISAVYAYCFITAGLSACLMSPLSMLFSYQRTGELQPDFPFPSVYPWDNMKLSNYIISYFWNVCAALGVALPTVCVDTLFCSLSHNLCALFQIARHKMMHFEGRNSKETRENLKHVFQLYAVCLDLGHFLNEYFRPLIFAQFVAASLHLCVLCYQLSANILQPALLFYAAFTAAVVGQVSIYCFCGSSVHSECQLFGQAIYESSWPHLLQENMELVSSLKIAMMRSSLGCPIDGYFFKADRETLITIVRTAISYVTLLRSLA</sequence>
<keyword evidence="4 10" id="KW-0812">Transmembrane</keyword>
<evidence type="ECO:0000256" key="3">
    <source>
        <dbReference type="ARBA" id="ARBA00022606"/>
    </source>
</evidence>
<dbReference type="GeneID" id="117142665"/>
<dbReference type="CTD" id="43375"/>
<evidence type="ECO:0000256" key="8">
    <source>
        <dbReference type="ARBA" id="ARBA00023170"/>
    </source>
</evidence>
<comment type="caution">
    <text evidence="10">Lacks conserved residue(s) required for the propagation of feature annotation.</text>
</comment>
<evidence type="ECO:0000256" key="2">
    <source>
        <dbReference type="ARBA" id="ARBA00022475"/>
    </source>
</evidence>
<comment type="subcellular location">
    <subcellularLocation>
        <location evidence="1 10">Cell membrane</location>
        <topology evidence="1 10">Multi-pass membrane protein</topology>
    </subcellularLocation>
</comment>
<evidence type="ECO:0000256" key="9">
    <source>
        <dbReference type="ARBA" id="ARBA00023224"/>
    </source>
</evidence>
<dbReference type="Proteomes" id="UP000515162">
    <property type="component" value="Chromosome 3R"/>
</dbReference>
<evidence type="ECO:0000256" key="6">
    <source>
        <dbReference type="ARBA" id="ARBA00022989"/>
    </source>
</evidence>
<dbReference type="PANTHER" id="PTHR21137:SF43">
    <property type="entry name" value="ODORANT RECEPTOR 47A-RELATED"/>
    <property type="match status" value="1"/>
</dbReference>